<comment type="subcellular location">
    <subcellularLocation>
        <location evidence="1">Cell membrane</location>
        <topology evidence="1">Multi-pass membrane protein</topology>
    </subcellularLocation>
</comment>
<dbReference type="AlphaFoldDB" id="A0A953NEN9"/>
<dbReference type="PROSITE" id="PS50850">
    <property type="entry name" value="MFS"/>
    <property type="match status" value="1"/>
</dbReference>
<evidence type="ECO:0000259" key="7">
    <source>
        <dbReference type="PROSITE" id="PS50850"/>
    </source>
</evidence>
<dbReference type="InterPro" id="IPR011701">
    <property type="entry name" value="MFS"/>
</dbReference>
<keyword evidence="3 6" id="KW-0812">Transmembrane</keyword>
<dbReference type="EMBL" id="JAHXRI010000025">
    <property type="protein sequence ID" value="MBZ1351975.1"/>
    <property type="molecule type" value="Genomic_DNA"/>
</dbReference>
<dbReference type="GO" id="GO:0022857">
    <property type="term" value="F:transmembrane transporter activity"/>
    <property type="evidence" value="ECO:0007669"/>
    <property type="project" value="InterPro"/>
</dbReference>
<evidence type="ECO:0000313" key="9">
    <source>
        <dbReference type="Proteomes" id="UP000739565"/>
    </source>
</evidence>
<comment type="caution">
    <text evidence="8">The sequence shown here is derived from an EMBL/GenBank/DDBJ whole genome shotgun (WGS) entry which is preliminary data.</text>
</comment>
<evidence type="ECO:0000256" key="4">
    <source>
        <dbReference type="ARBA" id="ARBA00022989"/>
    </source>
</evidence>
<dbReference type="GO" id="GO:0005886">
    <property type="term" value="C:plasma membrane"/>
    <property type="evidence" value="ECO:0007669"/>
    <property type="project" value="UniProtKB-SubCell"/>
</dbReference>
<feature type="transmembrane region" description="Helical" evidence="6">
    <location>
        <begin position="12"/>
        <end position="34"/>
    </location>
</feature>
<keyword evidence="5 6" id="KW-0472">Membrane</keyword>
<feature type="transmembrane region" description="Helical" evidence="6">
    <location>
        <begin position="302"/>
        <end position="324"/>
    </location>
</feature>
<dbReference type="InterPro" id="IPR036259">
    <property type="entry name" value="MFS_trans_sf"/>
</dbReference>
<keyword evidence="9" id="KW-1185">Reference proteome</keyword>
<dbReference type="InterPro" id="IPR020846">
    <property type="entry name" value="MFS_dom"/>
</dbReference>
<proteinExistence type="predicted"/>
<organism evidence="8 9">
    <name type="scientific">Zwartia hollandica</name>
    <dbReference type="NCBI Taxonomy" id="324606"/>
    <lineage>
        <taxon>Bacteria</taxon>
        <taxon>Pseudomonadati</taxon>
        <taxon>Pseudomonadota</taxon>
        <taxon>Betaproteobacteria</taxon>
        <taxon>Burkholderiales</taxon>
        <taxon>Alcaligenaceae</taxon>
        <taxon>Zwartia</taxon>
    </lineage>
</organism>
<evidence type="ECO:0000256" key="3">
    <source>
        <dbReference type="ARBA" id="ARBA00022692"/>
    </source>
</evidence>
<name>A0A953NEN9_9BURK</name>
<dbReference type="Pfam" id="PF07690">
    <property type="entry name" value="MFS_1"/>
    <property type="match status" value="2"/>
</dbReference>
<sequence>MAKDHSLAVRLLLNIGHGLDHMFLLIFAAAVGVMAHDFGFSTWEDLMPYGVGAFVLFGLGSIPSGRLGDLWGRRRMMIVFFIGIGVATLLAAVAQTVWQMAIALTLVGAFASIYHPVGIPFLVQKSANPGYAIGINGLAGNLGVALAAMLTGFLIKWIGWRAAFAVPALFSIGCGVWFALICPPEVEAPAKRKSGPKVALSRAMVARVLAVMTVSAATGSVIFNFTTNGNNQLFAERFAGVLEDPAILGILLAVIYTVASIMQVVVGKLLDKYSLRPIFLGIVLLQIPLFVLAAYAQGWWLFAAMLGVMVFIFGAVPFVDVMIVRYVDDRMRSRVAGIRLSISLGLSSIAVWALGPAVKGWGFESLLLIMAGFATCTAIVVLFLPADTDVKVEPA</sequence>
<gene>
    <name evidence="8" type="ORF">KZZ10_15125</name>
</gene>
<dbReference type="Proteomes" id="UP000739565">
    <property type="component" value="Unassembled WGS sequence"/>
</dbReference>
<protein>
    <submittedName>
        <fullName evidence="8">MFS transporter</fullName>
    </submittedName>
</protein>
<accession>A0A953NEN9</accession>
<keyword evidence="4 6" id="KW-1133">Transmembrane helix</keyword>
<evidence type="ECO:0000256" key="2">
    <source>
        <dbReference type="ARBA" id="ARBA00022475"/>
    </source>
</evidence>
<feature type="domain" description="Major facilitator superfamily (MFS) profile" evidence="7">
    <location>
        <begin position="6"/>
        <end position="389"/>
    </location>
</feature>
<feature type="transmembrane region" description="Helical" evidence="6">
    <location>
        <begin position="336"/>
        <end position="354"/>
    </location>
</feature>
<feature type="transmembrane region" description="Helical" evidence="6">
    <location>
        <begin position="135"/>
        <end position="158"/>
    </location>
</feature>
<feature type="transmembrane region" description="Helical" evidence="6">
    <location>
        <begin position="246"/>
        <end position="266"/>
    </location>
</feature>
<dbReference type="RefSeq" id="WP_259662381.1">
    <property type="nucleotide sequence ID" value="NZ_JAHXRI010000025.1"/>
</dbReference>
<reference evidence="8" key="1">
    <citation type="submission" date="2021-07" db="EMBL/GenBank/DDBJ databases">
        <title>New genus and species of the family Alcaligenaceae.</title>
        <authorList>
            <person name="Hahn M.W."/>
        </authorList>
    </citation>
    <scope>NUCLEOTIDE SEQUENCE</scope>
    <source>
        <strain evidence="8">LF4-65</strain>
    </source>
</reference>
<feature type="transmembrane region" description="Helical" evidence="6">
    <location>
        <begin position="76"/>
        <end position="94"/>
    </location>
</feature>
<keyword evidence="2" id="KW-1003">Cell membrane</keyword>
<dbReference type="PANTHER" id="PTHR43124:SF3">
    <property type="entry name" value="CHLORAMPHENICOL EFFLUX PUMP RV0191"/>
    <property type="match status" value="1"/>
</dbReference>
<dbReference type="Gene3D" id="1.20.1250.20">
    <property type="entry name" value="MFS general substrate transporter like domains"/>
    <property type="match status" value="2"/>
</dbReference>
<feature type="transmembrane region" description="Helical" evidence="6">
    <location>
        <begin position="204"/>
        <end position="226"/>
    </location>
</feature>
<dbReference type="SUPFAM" id="SSF103473">
    <property type="entry name" value="MFS general substrate transporter"/>
    <property type="match status" value="1"/>
</dbReference>
<feature type="transmembrane region" description="Helical" evidence="6">
    <location>
        <begin position="100"/>
        <end position="123"/>
    </location>
</feature>
<feature type="transmembrane region" description="Helical" evidence="6">
    <location>
        <begin position="278"/>
        <end position="296"/>
    </location>
</feature>
<dbReference type="PANTHER" id="PTHR43124">
    <property type="entry name" value="PURINE EFFLUX PUMP PBUE"/>
    <property type="match status" value="1"/>
</dbReference>
<feature type="transmembrane region" description="Helical" evidence="6">
    <location>
        <begin position="164"/>
        <end position="183"/>
    </location>
</feature>
<dbReference type="InterPro" id="IPR050189">
    <property type="entry name" value="MFS_Efflux_Transporters"/>
</dbReference>
<evidence type="ECO:0000256" key="6">
    <source>
        <dbReference type="SAM" id="Phobius"/>
    </source>
</evidence>
<evidence type="ECO:0000256" key="5">
    <source>
        <dbReference type="ARBA" id="ARBA00023136"/>
    </source>
</evidence>
<evidence type="ECO:0000256" key="1">
    <source>
        <dbReference type="ARBA" id="ARBA00004651"/>
    </source>
</evidence>
<feature type="transmembrane region" description="Helical" evidence="6">
    <location>
        <begin position="366"/>
        <end position="386"/>
    </location>
</feature>
<feature type="transmembrane region" description="Helical" evidence="6">
    <location>
        <begin position="46"/>
        <end position="64"/>
    </location>
</feature>
<evidence type="ECO:0000313" key="8">
    <source>
        <dbReference type="EMBL" id="MBZ1351975.1"/>
    </source>
</evidence>